<reference evidence="1" key="1">
    <citation type="submission" date="2022-06" db="EMBL/GenBank/DDBJ databases">
        <title>Aquibacillus sp. a new bacterium isolated from soil saline samples.</title>
        <authorList>
            <person name="Galisteo C."/>
            <person name="De La Haba R."/>
            <person name="Sanchez-Porro C."/>
            <person name="Ventosa A."/>
        </authorList>
    </citation>
    <scope>NUCLEOTIDE SEQUENCE</scope>
    <source>
        <strain evidence="1">3ASR75-54</strain>
    </source>
</reference>
<name>A0A9X3WC62_9BACI</name>
<dbReference type="AlphaFoldDB" id="A0A9X3WC62"/>
<dbReference type="Pfam" id="PF20074">
    <property type="entry name" value="DUF6470"/>
    <property type="match status" value="1"/>
</dbReference>
<dbReference type="RefSeq" id="WP_272445110.1">
    <property type="nucleotide sequence ID" value="NZ_JAMQKC010000002.1"/>
</dbReference>
<keyword evidence="2" id="KW-1185">Reference proteome</keyword>
<dbReference type="EMBL" id="JAMQKC010000002">
    <property type="protein sequence ID" value="MDC3416128.1"/>
    <property type="molecule type" value="Genomic_DNA"/>
</dbReference>
<evidence type="ECO:0000313" key="1">
    <source>
        <dbReference type="EMBL" id="MDC3416128.1"/>
    </source>
</evidence>
<organism evidence="1 2">
    <name type="scientific">Aquibacillus salsiterrae</name>
    <dbReference type="NCBI Taxonomy" id="2950439"/>
    <lineage>
        <taxon>Bacteria</taxon>
        <taxon>Bacillati</taxon>
        <taxon>Bacillota</taxon>
        <taxon>Bacilli</taxon>
        <taxon>Bacillales</taxon>
        <taxon>Bacillaceae</taxon>
        <taxon>Aquibacillus</taxon>
    </lineage>
</organism>
<gene>
    <name evidence="1" type="ORF">NC799_04265</name>
</gene>
<dbReference type="Proteomes" id="UP001145069">
    <property type="component" value="Unassembled WGS sequence"/>
</dbReference>
<sequence>MELAQIRMQSQMAKLTLNRASPVQSIEQPGPIVSIEQPKGELTINRTPSKLTIDQSQAWYDMDLKSAPVRTREAAQLGKRDVLKGIARRARQGEELMKIENGGNPIVSQAVENGFDPPKQFNIGWIPSPGSVKIDYQPSKVDISYQPRKPVIDIQAQKAITDYTPGSVEISLGQEKSLSIDFADLKYKGYRFETLI</sequence>
<dbReference type="InterPro" id="IPR045527">
    <property type="entry name" value="DUF6470"/>
</dbReference>
<proteinExistence type="predicted"/>
<protein>
    <submittedName>
        <fullName evidence="1">DUF6470 family protein</fullName>
    </submittedName>
</protein>
<comment type="caution">
    <text evidence="1">The sequence shown here is derived from an EMBL/GenBank/DDBJ whole genome shotgun (WGS) entry which is preliminary data.</text>
</comment>
<accession>A0A9X3WC62</accession>
<evidence type="ECO:0000313" key="2">
    <source>
        <dbReference type="Proteomes" id="UP001145069"/>
    </source>
</evidence>